<dbReference type="AlphaFoldDB" id="A0A0C2MAQ8"/>
<keyword evidence="2" id="KW-1185">Reference proteome</keyword>
<organism evidence="1 2">
    <name type="scientific">Thelohanellus kitauei</name>
    <name type="common">Myxosporean</name>
    <dbReference type="NCBI Taxonomy" id="669202"/>
    <lineage>
        <taxon>Eukaryota</taxon>
        <taxon>Metazoa</taxon>
        <taxon>Cnidaria</taxon>
        <taxon>Myxozoa</taxon>
        <taxon>Myxosporea</taxon>
        <taxon>Bivalvulida</taxon>
        <taxon>Platysporina</taxon>
        <taxon>Myxobolidae</taxon>
        <taxon>Thelohanellus</taxon>
    </lineage>
</organism>
<accession>A0A0C2MAQ8</accession>
<dbReference type="Proteomes" id="UP000031668">
    <property type="component" value="Unassembled WGS sequence"/>
</dbReference>
<name>A0A0C2MAQ8_THEKT</name>
<gene>
    <name evidence="1" type="ORF">RF11_12839</name>
</gene>
<dbReference type="EMBL" id="JWZT01005339">
    <property type="protein sequence ID" value="KII61424.1"/>
    <property type="molecule type" value="Genomic_DNA"/>
</dbReference>
<evidence type="ECO:0000313" key="1">
    <source>
        <dbReference type="EMBL" id="KII61424.1"/>
    </source>
</evidence>
<reference evidence="1 2" key="1">
    <citation type="journal article" date="2014" name="Genome Biol. Evol.">
        <title>The genome of the myxosporean Thelohanellus kitauei shows adaptations to nutrient acquisition within its fish host.</title>
        <authorList>
            <person name="Yang Y."/>
            <person name="Xiong J."/>
            <person name="Zhou Z."/>
            <person name="Huo F."/>
            <person name="Miao W."/>
            <person name="Ran C."/>
            <person name="Liu Y."/>
            <person name="Zhang J."/>
            <person name="Feng J."/>
            <person name="Wang M."/>
            <person name="Wang M."/>
            <person name="Wang L."/>
            <person name="Yao B."/>
        </authorList>
    </citation>
    <scope>NUCLEOTIDE SEQUENCE [LARGE SCALE GENOMIC DNA]</scope>
    <source>
        <strain evidence="1">Wuqing</strain>
    </source>
</reference>
<protein>
    <submittedName>
        <fullName evidence="1">Uncharacterized protein</fullName>
    </submittedName>
</protein>
<comment type="caution">
    <text evidence="1">The sequence shown here is derived from an EMBL/GenBank/DDBJ whole genome shotgun (WGS) entry which is preliminary data.</text>
</comment>
<evidence type="ECO:0000313" key="2">
    <source>
        <dbReference type="Proteomes" id="UP000031668"/>
    </source>
</evidence>
<proteinExistence type="predicted"/>
<sequence>MDFILTNAEFQPFIKNPPEQNLMDKLKKKNRSKKKKYKWILLAPYEVRNRRCIVLDMVSTLTDYIFNGTLFRYTFLWLSKSFSRNEVLVQETTLTTSEFK</sequence>